<organism evidence="1 2">
    <name type="scientific">Anaeromicropila populeti</name>
    <dbReference type="NCBI Taxonomy" id="37658"/>
    <lineage>
        <taxon>Bacteria</taxon>
        <taxon>Bacillati</taxon>
        <taxon>Bacillota</taxon>
        <taxon>Clostridia</taxon>
        <taxon>Lachnospirales</taxon>
        <taxon>Lachnospiraceae</taxon>
        <taxon>Anaeromicropila</taxon>
    </lineage>
</organism>
<name>A0A1I6JG26_9FIRM</name>
<dbReference type="OrthoDB" id="9799748at2"/>
<evidence type="ECO:0000313" key="2">
    <source>
        <dbReference type="Proteomes" id="UP000199659"/>
    </source>
</evidence>
<protein>
    <submittedName>
        <fullName evidence="1">Helix-turn-helix domain-containing protein</fullName>
    </submittedName>
</protein>
<proteinExistence type="predicted"/>
<dbReference type="Proteomes" id="UP000199659">
    <property type="component" value="Unassembled WGS sequence"/>
</dbReference>
<dbReference type="Pfam" id="PF13730">
    <property type="entry name" value="HTH_36"/>
    <property type="match status" value="1"/>
</dbReference>
<dbReference type="STRING" id="37658.SAMN05661086_01655"/>
<evidence type="ECO:0000313" key="1">
    <source>
        <dbReference type="EMBL" id="SFR77922.1"/>
    </source>
</evidence>
<dbReference type="EMBL" id="FOYZ01000005">
    <property type="protein sequence ID" value="SFR77922.1"/>
    <property type="molecule type" value="Genomic_DNA"/>
</dbReference>
<dbReference type="Gene3D" id="1.10.10.10">
    <property type="entry name" value="Winged helix-like DNA-binding domain superfamily/Winged helix DNA-binding domain"/>
    <property type="match status" value="1"/>
</dbReference>
<dbReference type="AlphaFoldDB" id="A0A1I6JG26"/>
<accession>A0A1I6JG26</accession>
<dbReference type="InterPro" id="IPR036388">
    <property type="entry name" value="WH-like_DNA-bd_sf"/>
</dbReference>
<keyword evidence="2" id="KW-1185">Reference proteome</keyword>
<sequence>MGMKKFKMLNIICNSCELTSKEKLVAQYFVYKSNRAGACYPSVSTIAEHCGVSERTIQRATKKLEERGLIMIEKRFKFGKQTSNQYTLNILLIEEIEAGKEVLKGESDKVSSIQETGELVASEYTENEDGAWESCTIDLDELLQVEVDLEEARYFMPVEIVEEVVKDESVASIGGEMESAMKQEKLVLVSVTDEKKREERQIEVKQDKKLSTVESKADWKRVWSDYKPGIVKRKVISRVRRLKICIRNGIRGMGKLKLCGVMGAGMESATASLYFPP</sequence>
<dbReference type="RefSeq" id="WP_092560212.1">
    <property type="nucleotide sequence ID" value="NZ_FOYZ01000005.1"/>
</dbReference>
<reference evidence="1 2" key="1">
    <citation type="submission" date="2016-10" db="EMBL/GenBank/DDBJ databases">
        <authorList>
            <person name="de Groot N.N."/>
        </authorList>
    </citation>
    <scope>NUCLEOTIDE SEQUENCE [LARGE SCALE GENOMIC DNA]</scope>
    <source>
        <strain evidence="1 2">743A</strain>
    </source>
</reference>
<gene>
    <name evidence="1" type="ORF">SAMN05661086_01655</name>
</gene>